<comment type="caution">
    <text evidence="2">The sequence shown here is derived from an EMBL/GenBank/DDBJ whole genome shotgun (WGS) entry which is preliminary data.</text>
</comment>
<feature type="compositionally biased region" description="Polar residues" evidence="1">
    <location>
        <begin position="91"/>
        <end position="102"/>
    </location>
</feature>
<reference evidence="2 3" key="1">
    <citation type="submission" date="2024-01" db="EMBL/GenBank/DDBJ databases">
        <title>Genome assemblies of Stephania.</title>
        <authorList>
            <person name="Yang L."/>
        </authorList>
    </citation>
    <scope>NUCLEOTIDE SEQUENCE [LARGE SCALE GENOMIC DNA]</scope>
    <source>
        <strain evidence="2">JXDWG</strain>
        <tissue evidence="2">Leaf</tissue>
    </source>
</reference>
<accession>A0AAP0HXU5</accession>
<feature type="region of interest" description="Disordered" evidence="1">
    <location>
        <begin position="17"/>
        <end position="102"/>
    </location>
</feature>
<dbReference type="EMBL" id="JBBNAG010000009">
    <property type="protein sequence ID" value="KAK9105658.1"/>
    <property type="molecule type" value="Genomic_DNA"/>
</dbReference>
<evidence type="ECO:0000313" key="2">
    <source>
        <dbReference type="EMBL" id="KAK9105658.1"/>
    </source>
</evidence>
<proteinExistence type="predicted"/>
<keyword evidence="3" id="KW-1185">Reference proteome</keyword>
<dbReference type="AlphaFoldDB" id="A0AAP0HXU5"/>
<protein>
    <submittedName>
        <fullName evidence="2">Uncharacterized protein</fullName>
    </submittedName>
</protein>
<evidence type="ECO:0000256" key="1">
    <source>
        <dbReference type="SAM" id="MobiDB-lite"/>
    </source>
</evidence>
<evidence type="ECO:0000313" key="3">
    <source>
        <dbReference type="Proteomes" id="UP001419268"/>
    </source>
</evidence>
<name>A0AAP0HXU5_9MAGN</name>
<organism evidence="2 3">
    <name type="scientific">Stephania cephalantha</name>
    <dbReference type="NCBI Taxonomy" id="152367"/>
    <lineage>
        <taxon>Eukaryota</taxon>
        <taxon>Viridiplantae</taxon>
        <taxon>Streptophyta</taxon>
        <taxon>Embryophyta</taxon>
        <taxon>Tracheophyta</taxon>
        <taxon>Spermatophyta</taxon>
        <taxon>Magnoliopsida</taxon>
        <taxon>Ranunculales</taxon>
        <taxon>Menispermaceae</taxon>
        <taxon>Menispermoideae</taxon>
        <taxon>Cissampelideae</taxon>
        <taxon>Stephania</taxon>
    </lineage>
</organism>
<sequence length="102" mass="10889">MLSVTLHHMAIVKATASRQDLDGELTGAQRRAEVATTSTSLSAPEDLGKRRPQTTSYRKEKQQATQISSVLGRPSSRDAVEAEASNVPMGSRSSSEAQTTTS</sequence>
<dbReference type="Proteomes" id="UP001419268">
    <property type="component" value="Unassembled WGS sequence"/>
</dbReference>
<gene>
    <name evidence="2" type="ORF">Scep_022502</name>
</gene>